<dbReference type="EMBL" id="JAACAK010000133">
    <property type="protein sequence ID" value="NIR76571.1"/>
    <property type="molecule type" value="Genomic_DNA"/>
</dbReference>
<sequence>MLVRALAVWLLLFVIAVASGAARGTLLQPRLGEAKAHVVGTLAVVAIFAFVIWLLVPWVAPTLQPARLWQVGLLWLGLTIVFETALARWVLDEPWHKVVDAYNVVQGRIWILVLLTVLIWPSVAGALRR</sequence>
<feature type="transmembrane region" description="Helical" evidence="1">
    <location>
        <begin position="109"/>
        <end position="127"/>
    </location>
</feature>
<name>A0AAE4ZD27_9BACT</name>
<protein>
    <submittedName>
        <fullName evidence="2">Uncharacterized protein</fullName>
    </submittedName>
</protein>
<accession>A0AAE4ZD27</accession>
<keyword evidence="1" id="KW-0472">Membrane</keyword>
<keyword evidence="1" id="KW-1133">Transmembrane helix</keyword>
<comment type="caution">
    <text evidence="2">The sequence shown here is derived from an EMBL/GenBank/DDBJ whole genome shotgun (WGS) entry which is preliminary data.</text>
</comment>
<organism evidence="2 3">
    <name type="scientific">Candidatus Kutchimonas denitrificans</name>
    <dbReference type="NCBI Taxonomy" id="3056748"/>
    <lineage>
        <taxon>Bacteria</taxon>
        <taxon>Pseudomonadati</taxon>
        <taxon>Gemmatimonadota</taxon>
        <taxon>Gemmatimonadia</taxon>
        <taxon>Candidatus Palauibacterales</taxon>
        <taxon>Candidatus Palauibacteraceae</taxon>
        <taxon>Candidatus Kutchimonas</taxon>
    </lineage>
</organism>
<gene>
    <name evidence="2" type="ORF">GWO12_15935</name>
</gene>
<feature type="transmembrane region" description="Helical" evidence="1">
    <location>
        <begin position="68"/>
        <end position="89"/>
    </location>
</feature>
<evidence type="ECO:0000313" key="3">
    <source>
        <dbReference type="Proteomes" id="UP000702544"/>
    </source>
</evidence>
<dbReference type="Proteomes" id="UP000702544">
    <property type="component" value="Unassembled WGS sequence"/>
</dbReference>
<evidence type="ECO:0000313" key="2">
    <source>
        <dbReference type="EMBL" id="NIR76571.1"/>
    </source>
</evidence>
<keyword evidence="1" id="KW-0812">Transmembrane</keyword>
<reference evidence="2 3" key="1">
    <citation type="submission" date="2020-01" db="EMBL/GenBank/DDBJ databases">
        <title>Genomes assembled from Gulf of Kutch pelagic sediment metagenomes.</title>
        <authorList>
            <person name="Chandrashekar M."/>
            <person name="Mahajan M.S."/>
            <person name="Dave K.J."/>
            <person name="Vatsa P."/>
            <person name="Nathani N.M."/>
        </authorList>
    </citation>
    <scope>NUCLEOTIDE SEQUENCE [LARGE SCALE GENOMIC DNA]</scope>
    <source>
        <strain evidence="2">KS3-K002</strain>
    </source>
</reference>
<dbReference type="AlphaFoldDB" id="A0AAE4ZD27"/>
<feature type="transmembrane region" description="Helical" evidence="1">
    <location>
        <begin position="36"/>
        <end position="56"/>
    </location>
</feature>
<proteinExistence type="predicted"/>
<evidence type="ECO:0000256" key="1">
    <source>
        <dbReference type="SAM" id="Phobius"/>
    </source>
</evidence>